<proteinExistence type="predicted"/>
<evidence type="ECO:0000313" key="4">
    <source>
        <dbReference type="EMBL" id="QDC44615.1"/>
    </source>
</evidence>
<keyword evidence="2" id="KW-0732">Signal</keyword>
<dbReference type="RefSeq" id="WP_140003945.1">
    <property type="nucleotide sequence ID" value="NZ_CP040946.1"/>
</dbReference>
<dbReference type="AlphaFoldDB" id="A0A5B8CUN7"/>
<accession>A0A5B8CUN7</accession>
<sequence length="143" mass="14982">MITMNRYLIQSTLIAALLSASVHAMAKGEPMYHFLPSDTVVNNVKTSLQNQGIDISAVQVDADAEGVVQLRGEVASKQDAETVTKLAKQSEGVYAVLGSLRYETGEVVAAPAPDGLDPMMEAPAAGNEPMDVPAAGNTPTDPQ</sequence>
<feature type="region of interest" description="Disordered" evidence="1">
    <location>
        <begin position="110"/>
        <end position="143"/>
    </location>
</feature>
<name>A0A5B8CUN7_9PROT</name>
<evidence type="ECO:0000256" key="1">
    <source>
        <dbReference type="SAM" id="MobiDB-lite"/>
    </source>
</evidence>
<dbReference type="Proteomes" id="UP000311008">
    <property type="component" value="Chromosome"/>
</dbReference>
<feature type="chain" id="PRO_5023090242" evidence="2">
    <location>
        <begin position="27"/>
        <end position="143"/>
    </location>
</feature>
<gene>
    <name evidence="4" type="ORF">FIU01_08780</name>
</gene>
<feature type="signal peptide" evidence="2">
    <location>
        <begin position="1"/>
        <end position="26"/>
    </location>
</feature>
<evidence type="ECO:0000313" key="5">
    <source>
        <dbReference type="Proteomes" id="UP000311008"/>
    </source>
</evidence>
<dbReference type="PROSITE" id="PS50914">
    <property type="entry name" value="BON"/>
    <property type="match status" value="1"/>
</dbReference>
<evidence type="ECO:0000259" key="3">
    <source>
        <dbReference type="PROSITE" id="PS50914"/>
    </source>
</evidence>
<dbReference type="KEGG" id="mmec:FIU01_08780"/>
<protein>
    <submittedName>
        <fullName evidence="4">BON domain-containing protein</fullName>
    </submittedName>
</protein>
<dbReference type="EMBL" id="CP040946">
    <property type="protein sequence ID" value="QDC44615.1"/>
    <property type="molecule type" value="Genomic_DNA"/>
</dbReference>
<dbReference type="OrthoDB" id="8537324at2"/>
<dbReference type="Pfam" id="PF04972">
    <property type="entry name" value="BON"/>
    <property type="match status" value="1"/>
</dbReference>
<dbReference type="InterPro" id="IPR007055">
    <property type="entry name" value="BON_dom"/>
</dbReference>
<organism evidence="4 5">
    <name type="scientific">Methylophilus medardicus</name>
    <dbReference type="NCBI Taxonomy" id="2588534"/>
    <lineage>
        <taxon>Bacteria</taxon>
        <taxon>Pseudomonadati</taxon>
        <taxon>Pseudomonadota</taxon>
        <taxon>Betaproteobacteria</taxon>
        <taxon>Nitrosomonadales</taxon>
        <taxon>Methylophilaceae</taxon>
        <taxon>Methylophilus</taxon>
    </lineage>
</organism>
<evidence type="ECO:0000256" key="2">
    <source>
        <dbReference type="SAM" id="SignalP"/>
    </source>
</evidence>
<keyword evidence="5" id="KW-1185">Reference proteome</keyword>
<feature type="domain" description="BON" evidence="3">
    <location>
        <begin position="36"/>
        <end position="104"/>
    </location>
</feature>
<reference evidence="5" key="1">
    <citation type="journal article" date="2019" name="ISME J.">
        <title>Evolution in action: habitat transition from sediment to the pelagial leads to genome streamlining in Methylophilaceae.</title>
        <authorList>
            <person name="Salcher M."/>
            <person name="Schaefle D."/>
            <person name="Kaspar M."/>
            <person name="Neuenschwander S.M."/>
            <person name="Ghai R."/>
        </authorList>
    </citation>
    <scope>NUCLEOTIDE SEQUENCE [LARGE SCALE GENOMIC DNA]</scope>
    <source>
        <strain evidence="5">MMS-M-51</strain>
    </source>
</reference>